<keyword evidence="2" id="KW-1003">Cell membrane</keyword>
<evidence type="ECO:0000256" key="2">
    <source>
        <dbReference type="ARBA" id="ARBA00022475"/>
    </source>
</evidence>
<accession>A0A161WE76</accession>
<comment type="subcellular location">
    <subcellularLocation>
        <location evidence="1">Cell membrane</location>
        <topology evidence="1">Single-pass membrane protein</topology>
    </subcellularLocation>
</comment>
<comment type="caution">
    <text evidence="7">The sequence shown here is derived from an EMBL/GenBank/DDBJ whole genome shotgun (WGS) entry which is preliminary data.</text>
</comment>
<proteinExistence type="predicted"/>
<evidence type="ECO:0000256" key="3">
    <source>
        <dbReference type="ARBA" id="ARBA00022692"/>
    </source>
</evidence>
<evidence type="ECO:0000313" key="9">
    <source>
        <dbReference type="Proteomes" id="UP000076603"/>
    </source>
</evidence>
<dbReference type="STRING" id="1121326.CLMAG_35270"/>
<dbReference type="Pfam" id="PF03170">
    <property type="entry name" value="BcsB"/>
    <property type="match status" value="1"/>
</dbReference>
<dbReference type="EMBL" id="LWAE01000006">
    <property type="protein sequence ID" value="KZL89975.1"/>
    <property type="molecule type" value="Genomic_DNA"/>
</dbReference>
<evidence type="ECO:0000313" key="7">
    <source>
        <dbReference type="EMBL" id="KZL89975.1"/>
    </source>
</evidence>
<dbReference type="PATRIC" id="fig|1121326.3.peg.3569"/>
<gene>
    <name evidence="8" type="ORF">CLMAG_35270</name>
    <name evidence="7" type="ORF">CLMAG_44590</name>
</gene>
<dbReference type="AlphaFoldDB" id="A0A161WE76"/>
<dbReference type="EMBL" id="LWAE01000003">
    <property type="protein sequence ID" value="KZL91768.1"/>
    <property type="molecule type" value="Genomic_DNA"/>
</dbReference>
<protein>
    <submittedName>
        <fullName evidence="7">Cellulose synthase regulator protein</fullName>
    </submittedName>
</protein>
<organism evidence="7 9">
    <name type="scientific">Clostridium magnum DSM 2767</name>
    <dbReference type="NCBI Taxonomy" id="1121326"/>
    <lineage>
        <taxon>Bacteria</taxon>
        <taxon>Bacillati</taxon>
        <taxon>Bacillota</taxon>
        <taxon>Clostridia</taxon>
        <taxon>Eubacteriales</taxon>
        <taxon>Clostridiaceae</taxon>
        <taxon>Clostridium</taxon>
    </lineage>
</organism>
<evidence type="ECO:0000256" key="1">
    <source>
        <dbReference type="ARBA" id="ARBA00004162"/>
    </source>
</evidence>
<dbReference type="PANTHER" id="PTHR39083:SF1">
    <property type="entry name" value="CYCLIC DI-GMP-BINDING PROTEIN"/>
    <property type="match status" value="1"/>
</dbReference>
<dbReference type="PANTHER" id="PTHR39083">
    <property type="entry name" value="CYCLIC DI-GMP-BINDING PROTEIN"/>
    <property type="match status" value="1"/>
</dbReference>
<evidence type="ECO:0000256" key="4">
    <source>
        <dbReference type="ARBA" id="ARBA00022989"/>
    </source>
</evidence>
<evidence type="ECO:0000256" key="6">
    <source>
        <dbReference type="SAM" id="Phobius"/>
    </source>
</evidence>
<feature type="transmembrane region" description="Helical" evidence="6">
    <location>
        <begin position="247"/>
        <end position="268"/>
    </location>
</feature>
<dbReference type="GO" id="GO:0006011">
    <property type="term" value="P:UDP-alpha-D-glucose metabolic process"/>
    <property type="evidence" value="ECO:0007669"/>
    <property type="project" value="InterPro"/>
</dbReference>
<keyword evidence="5 6" id="KW-0472">Membrane</keyword>
<reference evidence="7 9" key="1">
    <citation type="submission" date="2016-04" db="EMBL/GenBank/DDBJ databases">
        <title>Genome sequence of Clostridium magnum DSM 2767.</title>
        <authorList>
            <person name="Poehlein A."/>
            <person name="Uhlig R."/>
            <person name="Fischer R."/>
            <person name="Bahl H."/>
            <person name="Daniel R."/>
        </authorList>
    </citation>
    <scope>NUCLEOTIDE SEQUENCE [LARGE SCALE GENOMIC DNA]</scope>
    <source>
        <strain evidence="7 9">DSM 2767</strain>
    </source>
</reference>
<dbReference type="GO" id="GO:0005886">
    <property type="term" value="C:plasma membrane"/>
    <property type="evidence" value="ECO:0007669"/>
    <property type="project" value="UniProtKB-SubCell"/>
</dbReference>
<name>A0A161WE76_9CLOT</name>
<keyword evidence="3 6" id="KW-0812">Transmembrane</keyword>
<dbReference type="Proteomes" id="UP000076603">
    <property type="component" value="Unassembled WGS sequence"/>
</dbReference>
<keyword evidence="4 6" id="KW-1133">Transmembrane helix</keyword>
<evidence type="ECO:0000313" key="8">
    <source>
        <dbReference type="EMBL" id="KZL91768.1"/>
    </source>
</evidence>
<keyword evidence="9" id="KW-1185">Reference proteome</keyword>
<evidence type="ECO:0000256" key="5">
    <source>
        <dbReference type="ARBA" id="ARBA00023136"/>
    </source>
</evidence>
<dbReference type="InterPro" id="IPR018513">
    <property type="entry name" value="Cell_synthase_bac"/>
</dbReference>
<sequence length="274" mass="31936">MQISNYMDIQIAFDLEQPNLNCQFRQEEMPWAIVTGDSYIYIPNNKVDFYKFDNYPQPFISDKQVNNIGIVVPENLSEKELEGISRIFSYMGNDMEYNNGELTVIEEKNFSSKYHNMNLIVYGTPQRNKVIKELNSKLWFKYNKNYSSFEGSEKLYLTEPYASNIASFQFDVSPYNKGRAILVLTSPKDDILLKSLMFLSTTKYSSKLSGDSVLIDTYGNIKNFKFKKEDNKSLKDKFNIIETNTKVFLGFIGLFLIFSATAVVLYYFKNKRFK</sequence>